<evidence type="ECO:0000313" key="2">
    <source>
        <dbReference type="EMBL" id="KAK0637608.1"/>
    </source>
</evidence>
<comment type="caution">
    <text evidence="2">The sequence shown here is derived from an EMBL/GenBank/DDBJ whole genome shotgun (WGS) entry which is preliminary data.</text>
</comment>
<dbReference type="PANTHER" id="PTHR33112:SF16">
    <property type="entry name" value="HETEROKARYON INCOMPATIBILITY DOMAIN-CONTAINING PROTEIN"/>
    <property type="match status" value="1"/>
</dbReference>
<dbReference type="AlphaFoldDB" id="A0AA39XP34"/>
<dbReference type="Pfam" id="PF06985">
    <property type="entry name" value="HET"/>
    <property type="match status" value="1"/>
</dbReference>
<organism evidence="2 3">
    <name type="scientific">Lasiodiplodia hormozganensis</name>
    <dbReference type="NCBI Taxonomy" id="869390"/>
    <lineage>
        <taxon>Eukaryota</taxon>
        <taxon>Fungi</taxon>
        <taxon>Dikarya</taxon>
        <taxon>Ascomycota</taxon>
        <taxon>Pezizomycotina</taxon>
        <taxon>Dothideomycetes</taxon>
        <taxon>Dothideomycetes incertae sedis</taxon>
        <taxon>Botryosphaeriales</taxon>
        <taxon>Botryosphaeriaceae</taxon>
        <taxon>Lasiodiplodia</taxon>
    </lineage>
</organism>
<protein>
    <recommendedName>
        <fullName evidence="1">Heterokaryon incompatibility domain-containing protein</fullName>
    </recommendedName>
</protein>
<dbReference type="Proteomes" id="UP001175001">
    <property type="component" value="Unassembled WGS sequence"/>
</dbReference>
<name>A0AA39XP34_9PEZI</name>
<accession>A0AA39XP34</accession>
<dbReference type="EMBL" id="JAUJDW010000121">
    <property type="protein sequence ID" value="KAK0637608.1"/>
    <property type="molecule type" value="Genomic_DNA"/>
</dbReference>
<dbReference type="PANTHER" id="PTHR33112">
    <property type="entry name" value="DOMAIN PROTEIN, PUTATIVE-RELATED"/>
    <property type="match status" value="1"/>
</dbReference>
<feature type="domain" description="Heterokaryon incompatibility" evidence="1">
    <location>
        <begin position="9"/>
        <end position="140"/>
    </location>
</feature>
<evidence type="ECO:0000259" key="1">
    <source>
        <dbReference type="Pfam" id="PF06985"/>
    </source>
</evidence>
<keyword evidence="3" id="KW-1185">Reference proteome</keyword>
<dbReference type="InterPro" id="IPR010730">
    <property type="entry name" value="HET"/>
</dbReference>
<sequence length="429" mass="49107">MEDNIANLQQQIPVDKLPKSFQDTIKVCRQFDIKYLWIDSLCIIQRGKSSRQDWLEQAEAMAQIYQNCLLNISIDHASNPHVGAFVQEGEGFRRSGGNSYAIYSHSMHPHGEVCLVVTYPFLMRDLANGPLSKRAWVLQERILSPRTLHFGADRVIWECETVVFDELRPRNFWTINSQEGSLTPFTIPNPSTFFTRNPGNKEDVLDYWRITLVPEYTNRQLSHPNDDKLVAISAIARQVGELLQEDYAAGLFRDSFLALLLWHCGPSAKRQIAYRAPSWSWASVDGSIRYINNDALVSIVLDVQTELVNTSDPYGQVRSGSATIKGPLTRCIWYPERDPALNIEFPDVARPSGIFVTGRAIFDEDEEMRSLGREFSALFIDDWQGLLISKVGEQNVFRRVGIFWQSWRRAARCQEIEMEELSNEVVQII</sequence>
<gene>
    <name evidence="2" type="ORF">DIS24_g10660</name>
</gene>
<proteinExistence type="predicted"/>
<reference evidence="2" key="1">
    <citation type="submission" date="2023-06" db="EMBL/GenBank/DDBJ databases">
        <title>Multi-omics analyses reveal the molecular pathogenesis toolkit of Lasiodiplodia hormozganensis, a cross-kingdom pathogen.</title>
        <authorList>
            <person name="Felix C."/>
            <person name="Meneses R."/>
            <person name="Goncalves M.F.M."/>
            <person name="Tilleman L."/>
            <person name="Duarte A.S."/>
            <person name="Jorrin-Novo J.V."/>
            <person name="Van De Peer Y."/>
            <person name="Deforce D."/>
            <person name="Van Nieuwerburgh F."/>
            <person name="Esteves A.C."/>
            <person name="Alves A."/>
        </authorList>
    </citation>
    <scope>NUCLEOTIDE SEQUENCE</scope>
    <source>
        <strain evidence="2">CBS 339.90</strain>
    </source>
</reference>
<evidence type="ECO:0000313" key="3">
    <source>
        <dbReference type="Proteomes" id="UP001175001"/>
    </source>
</evidence>